<accession>A0A9D5D949</accession>
<evidence type="ECO:0000259" key="3">
    <source>
        <dbReference type="Pfam" id="PF13839"/>
    </source>
</evidence>
<dbReference type="GO" id="GO:0005794">
    <property type="term" value="C:Golgi apparatus"/>
    <property type="evidence" value="ECO:0007669"/>
    <property type="project" value="TreeGrafter"/>
</dbReference>
<dbReference type="Proteomes" id="UP001085076">
    <property type="component" value="Miscellaneous, Linkage group lg01"/>
</dbReference>
<evidence type="ECO:0000256" key="1">
    <source>
        <dbReference type="ARBA" id="ARBA00007727"/>
    </source>
</evidence>
<evidence type="ECO:0000313" key="5">
    <source>
        <dbReference type="Proteomes" id="UP001085076"/>
    </source>
</evidence>
<organism evidence="4 5">
    <name type="scientific">Dioscorea zingiberensis</name>
    <dbReference type="NCBI Taxonomy" id="325984"/>
    <lineage>
        <taxon>Eukaryota</taxon>
        <taxon>Viridiplantae</taxon>
        <taxon>Streptophyta</taxon>
        <taxon>Embryophyta</taxon>
        <taxon>Tracheophyta</taxon>
        <taxon>Spermatophyta</taxon>
        <taxon>Magnoliopsida</taxon>
        <taxon>Liliopsida</taxon>
        <taxon>Dioscoreales</taxon>
        <taxon>Dioscoreaceae</taxon>
        <taxon>Dioscorea</taxon>
    </lineage>
</organism>
<feature type="domain" description="Trichome birefringence-like C-terminal" evidence="3">
    <location>
        <begin position="155"/>
        <end position="400"/>
    </location>
</feature>
<reference evidence="4" key="1">
    <citation type="submission" date="2021-03" db="EMBL/GenBank/DDBJ databases">
        <authorList>
            <person name="Li Z."/>
            <person name="Yang C."/>
        </authorList>
    </citation>
    <scope>NUCLEOTIDE SEQUENCE</scope>
    <source>
        <strain evidence="4">Dzin_1.0</strain>
        <tissue evidence="4">Leaf</tissue>
    </source>
</reference>
<dbReference type="PANTHER" id="PTHR32285">
    <property type="entry name" value="PROTEIN TRICHOME BIREFRINGENCE-LIKE 9-RELATED"/>
    <property type="match status" value="1"/>
</dbReference>
<feature type="region of interest" description="Disordered" evidence="2">
    <location>
        <begin position="18"/>
        <end position="37"/>
    </location>
</feature>
<proteinExistence type="inferred from homology"/>
<comment type="similarity">
    <text evidence="1">Belongs to the PC-esterase family. TBL subfamily.</text>
</comment>
<dbReference type="GO" id="GO:0016413">
    <property type="term" value="F:O-acetyltransferase activity"/>
    <property type="evidence" value="ECO:0007669"/>
    <property type="project" value="InterPro"/>
</dbReference>
<dbReference type="InterPro" id="IPR026057">
    <property type="entry name" value="TBL_C"/>
</dbReference>
<evidence type="ECO:0000256" key="2">
    <source>
        <dbReference type="SAM" id="MobiDB-lite"/>
    </source>
</evidence>
<evidence type="ECO:0000313" key="4">
    <source>
        <dbReference type="EMBL" id="KAJ0986709.1"/>
    </source>
</evidence>
<reference evidence="4" key="2">
    <citation type="journal article" date="2022" name="Hortic Res">
        <title>The genome of Dioscorea zingiberensis sheds light on the biosynthesis, origin and evolution of the medicinally important diosgenin saponins.</title>
        <authorList>
            <person name="Li Y."/>
            <person name="Tan C."/>
            <person name="Li Z."/>
            <person name="Guo J."/>
            <person name="Li S."/>
            <person name="Chen X."/>
            <person name="Wang C."/>
            <person name="Dai X."/>
            <person name="Yang H."/>
            <person name="Song W."/>
            <person name="Hou L."/>
            <person name="Xu J."/>
            <person name="Tong Z."/>
            <person name="Xu A."/>
            <person name="Yuan X."/>
            <person name="Wang W."/>
            <person name="Yang Q."/>
            <person name="Chen L."/>
            <person name="Sun Z."/>
            <person name="Wang K."/>
            <person name="Pan B."/>
            <person name="Chen J."/>
            <person name="Bao Y."/>
            <person name="Liu F."/>
            <person name="Qi X."/>
            <person name="Gang D.R."/>
            <person name="Wen J."/>
            <person name="Li J."/>
        </authorList>
    </citation>
    <scope>NUCLEOTIDE SEQUENCE</scope>
    <source>
        <strain evidence="4">Dzin_1.0</strain>
    </source>
</reference>
<dbReference type="OrthoDB" id="630188at2759"/>
<keyword evidence="5" id="KW-1185">Reference proteome</keyword>
<dbReference type="EMBL" id="JAGGNH010000001">
    <property type="protein sequence ID" value="KAJ0986709.1"/>
    <property type="molecule type" value="Genomic_DNA"/>
</dbReference>
<dbReference type="InterPro" id="IPR029962">
    <property type="entry name" value="TBL"/>
</dbReference>
<feature type="region of interest" description="Disordered" evidence="2">
    <location>
        <begin position="100"/>
        <end position="127"/>
    </location>
</feature>
<comment type="caution">
    <text evidence="4">The sequence shown here is derived from an EMBL/GenBank/DDBJ whole genome shotgun (WGS) entry which is preliminary data.</text>
</comment>
<name>A0A9D5D949_9LILI</name>
<gene>
    <name evidence="4" type="ORF">J5N97_005065</name>
</gene>
<sequence>MSGTSLSLSKMYCFTKKMSSGTQRSEPNMASEKDSARSLTVSSSSASFIGRISRKPWVKLWVRLKSGRVLDLLVEATVTAWETVAGMGVEMRGRRERTRMSRRERKEVEGLGGREEEGSRRGWRVESKERRREVGGTAIDELGGLVVEHPLQIKEDMKVVKSKTTFTWYFPIHDATLKFFFAAFLVETTKRVKNGLEIDEHDIHLDRISTLWINILPEINYLVISSGNWFFKKSYLYEGGKLIGCISCRDKNIKNHGLVFAFRRVFRTVFQFISKCQDCKDLLTLLRTYSPPHFENGEWNKRGYCNRTQPLEDGEVQGFDWVQWEALRLIQLEELETLRNMQSGGERKRFGVVDVTRAMMFRADGHPAYHFDSLLLRNVSDCLHWCVPGPIDMWNQLLLEILNREEYSIS</sequence>
<dbReference type="AlphaFoldDB" id="A0A9D5D949"/>
<protein>
    <recommendedName>
        <fullName evidence="3">Trichome birefringence-like C-terminal domain-containing protein</fullName>
    </recommendedName>
</protein>
<feature type="compositionally biased region" description="Polar residues" evidence="2">
    <location>
        <begin position="18"/>
        <end position="28"/>
    </location>
</feature>
<dbReference type="PANTHER" id="PTHR32285:SF28">
    <property type="entry name" value="XYLOGLUCAN O-ACETYLTRANSFERASE 2"/>
    <property type="match status" value="1"/>
</dbReference>
<dbReference type="Pfam" id="PF13839">
    <property type="entry name" value="PC-Esterase"/>
    <property type="match status" value="1"/>
</dbReference>